<gene>
    <name evidence="7" type="ORF">B0H66DRAFT_552727</name>
</gene>
<comment type="cofactor">
    <cofactor evidence="1 5">
        <name>heme</name>
        <dbReference type="ChEBI" id="CHEBI:30413"/>
    </cofactor>
</comment>
<keyword evidence="6" id="KW-0560">Oxidoreductase</keyword>
<keyword evidence="3 5" id="KW-0479">Metal-binding</keyword>
<keyword evidence="2 5" id="KW-0349">Heme</keyword>
<dbReference type="PRINTS" id="PR00463">
    <property type="entry name" value="EP450I"/>
</dbReference>
<organism evidence="7 8">
    <name type="scientific">Apodospora peruviana</name>
    <dbReference type="NCBI Taxonomy" id="516989"/>
    <lineage>
        <taxon>Eukaryota</taxon>
        <taxon>Fungi</taxon>
        <taxon>Dikarya</taxon>
        <taxon>Ascomycota</taxon>
        <taxon>Pezizomycotina</taxon>
        <taxon>Sordariomycetes</taxon>
        <taxon>Sordariomycetidae</taxon>
        <taxon>Sordariales</taxon>
        <taxon>Lasiosphaeriaceae</taxon>
        <taxon>Apodospora</taxon>
    </lineage>
</organism>
<evidence type="ECO:0000256" key="1">
    <source>
        <dbReference type="ARBA" id="ARBA00001971"/>
    </source>
</evidence>
<accession>A0AAE0IB85</accession>
<dbReference type="CDD" id="cd11062">
    <property type="entry name" value="CYP58-like"/>
    <property type="match status" value="1"/>
</dbReference>
<dbReference type="Gene3D" id="1.10.630.10">
    <property type="entry name" value="Cytochrome P450"/>
    <property type="match status" value="1"/>
</dbReference>
<keyword evidence="6 7" id="KW-0503">Monooxygenase</keyword>
<dbReference type="InterPro" id="IPR001128">
    <property type="entry name" value="Cyt_P450"/>
</dbReference>
<dbReference type="EMBL" id="JAUEDM010000003">
    <property type="protein sequence ID" value="KAK3321818.1"/>
    <property type="molecule type" value="Genomic_DNA"/>
</dbReference>
<comment type="caution">
    <text evidence="7">The sequence shown here is derived from an EMBL/GenBank/DDBJ whole genome shotgun (WGS) entry which is preliminary data.</text>
</comment>
<keyword evidence="4 5" id="KW-0408">Iron</keyword>
<proteinExistence type="inferred from homology"/>
<evidence type="ECO:0000313" key="7">
    <source>
        <dbReference type="EMBL" id="KAK3321818.1"/>
    </source>
</evidence>
<feature type="binding site" description="axial binding residue" evidence="5">
    <location>
        <position position="467"/>
    </location>
    <ligand>
        <name>heme</name>
        <dbReference type="ChEBI" id="CHEBI:30413"/>
    </ligand>
    <ligandPart>
        <name>Fe</name>
        <dbReference type="ChEBI" id="CHEBI:18248"/>
    </ligandPart>
</feature>
<dbReference type="GO" id="GO:0016705">
    <property type="term" value="F:oxidoreductase activity, acting on paired donors, with incorporation or reduction of molecular oxygen"/>
    <property type="evidence" value="ECO:0007669"/>
    <property type="project" value="InterPro"/>
</dbReference>
<dbReference type="GO" id="GO:0020037">
    <property type="term" value="F:heme binding"/>
    <property type="evidence" value="ECO:0007669"/>
    <property type="project" value="InterPro"/>
</dbReference>
<dbReference type="PROSITE" id="PS00086">
    <property type="entry name" value="CYTOCHROME_P450"/>
    <property type="match status" value="1"/>
</dbReference>
<dbReference type="PANTHER" id="PTHR24305">
    <property type="entry name" value="CYTOCHROME P450"/>
    <property type="match status" value="1"/>
</dbReference>
<feature type="non-terminal residue" evidence="7">
    <location>
        <position position="1"/>
    </location>
</feature>
<dbReference type="GO" id="GO:0005506">
    <property type="term" value="F:iron ion binding"/>
    <property type="evidence" value="ECO:0007669"/>
    <property type="project" value="InterPro"/>
</dbReference>
<evidence type="ECO:0000256" key="6">
    <source>
        <dbReference type="RuleBase" id="RU000461"/>
    </source>
</evidence>
<evidence type="ECO:0000313" key="8">
    <source>
        <dbReference type="Proteomes" id="UP001283341"/>
    </source>
</evidence>
<protein>
    <submittedName>
        <fullName evidence="7">Cytochrome P450 monooxygenase-like protein</fullName>
    </submittedName>
</protein>
<reference evidence="7" key="1">
    <citation type="journal article" date="2023" name="Mol. Phylogenet. Evol.">
        <title>Genome-scale phylogeny and comparative genomics of the fungal order Sordariales.</title>
        <authorList>
            <person name="Hensen N."/>
            <person name="Bonometti L."/>
            <person name="Westerberg I."/>
            <person name="Brannstrom I.O."/>
            <person name="Guillou S."/>
            <person name="Cros-Aarteil S."/>
            <person name="Calhoun S."/>
            <person name="Haridas S."/>
            <person name="Kuo A."/>
            <person name="Mondo S."/>
            <person name="Pangilinan J."/>
            <person name="Riley R."/>
            <person name="LaButti K."/>
            <person name="Andreopoulos B."/>
            <person name="Lipzen A."/>
            <person name="Chen C."/>
            <person name="Yan M."/>
            <person name="Daum C."/>
            <person name="Ng V."/>
            <person name="Clum A."/>
            <person name="Steindorff A."/>
            <person name="Ohm R.A."/>
            <person name="Martin F."/>
            <person name="Silar P."/>
            <person name="Natvig D.O."/>
            <person name="Lalanne C."/>
            <person name="Gautier V."/>
            <person name="Ament-Velasquez S.L."/>
            <person name="Kruys A."/>
            <person name="Hutchinson M.I."/>
            <person name="Powell A.J."/>
            <person name="Barry K."/>
            <person name="Miller A.N."/>
            <person name="Grigoriev I.V."/>
            <person name="Debuchy R."/>
            <person name="Gladieux P."/>
            <person name="Hiltunen Thoren M."/>
            <person name="Johannesson H."/>
        </authorList>
    </citation>
    <scope>NUCLEOTIDE SEQUENCE</scope>
    <source>
        <strain evidence="7">CBS 118394</strain>
    </source>
</reference>
<dbReference type="InterPro" id="IPR036396">
    <property type="entry name" value="Cyt_P450_sf"/>
</dbReference>
<evidence type="ECO:0000256" key="2">
    <source>
        <dbReference type="ARBA" id="ARBA00022617"/>
    </source>
</evidence>
<evidence type="ECO:0000256" key="3">
    <source>
        <dbReference type="ARBA" id="ARBA00022723"/>
    </source>
</evidence>
<dbReference type="InterPro" id="IPR017972">
    <property type="entry name" value="Cyt_P450_CS"/>
</dbReference>
<keyword evidence="8" id="KW-1185">Reference proteome</keyword>
<sequence>MTTWENTMESKPFASSSPLSMVSLQTVVYLVGLWLGYRLLVALYNISPFHPLARFPGPKIAAASYLYEAYYDWILVGRYGHKIREMHERYGPIVRINPDELHCNDPHFTDEIYAGPGRVRDKWQHQINTGGAGPVSVTGFSTIPHELHRLRKGALSRYFSRQQMLKLEDEVLDFSQMTVDKMLRWAGTGEAFDVKEAFNCFTADVISQYAFGEPMGFVAQAGWEPNLATWVKSFFKSAYMMRHNALGRKMAQALPLLADYLGEDVRNIMNQMNVVIPGYIKASLSNPDGGRVFNDLVQSKMLPESEMSMYRLSGEGFNFLLAGTETTAATLTVITYHLLDNPAIYRRLMQDLQGLTPSTLKWTELEQRPYLWAVIQESLRMMPGVSHRSARIAREEDLVYRSQDGQVEYVITRGTPIGMTSMINHWDERLFPNPDDFNPDRWLLADGQPNYKLQKYLISFGKGSRSCIGENLAYCEVYIMAALMAMRIIPRASLFETTIDDLTYDHDLIVLQTKKGSISVKIKL</sequence>
<dbReference type="PANTHER" id="PTHR24305:SF147">
    <property type="entry name" value="P450, PUTATIVE (EUROFUNG)-RELATED"/>
    <property type="match status" value="1"/>
</dbReference>
<dbReference type="SUPFAM" id="SSF48264">
    <property type="entry name" value="Cytochrome P450"/>
    <property type="match status" value="1"/>
</dbReference>
<dbReference type="PRINTS" id="PR00385">
    <property type="entry name" value="P450"/>
</dbReference>
<dbReference type="Pfam" id="PF00067">
    <property type="entry name" value="p450"/>
    <property type="match status" value="1"/>
</dbReference>
<comment type="similarity">
    <text evidence="6">Belongs to the cytochrome P450 family.</text>
</comment>
<reference evidence="7" key="2">
    <citation type="submission" date="2023-06" db="EMBL/GenBank/DDBJ databases">
        <authorList>
            <consortium name="Lawrence Berkeley National Laboratory"/>
            <person name="Haridas S."/>
            <person name="Hensen N."/>
            <person name="Bonometti L."/>
            <person name="Westerberg I."/>
            <person name="Brannstrom I.O."/>
            <person name="Guillou S."/>
            <person name="Cros-Aarteil S."/>
            <person name="Calhoun S."/>
            <person name="Kuo A."/>
            <person name="Mondo S."/>
            <person name="Pangilinan J."/>
            <person name="Riley R."/>
            <person name="Labutti K."/>
            <person name="Andreopoulos B."/>
            <person name="Lipzen A."/>
            <person name="Chen C."/>
            <person name="Yanf M."/>
            <person name="Daum C."/>
            <person name="Ng V."/>
            <person name="Clum A."/>
            <person name="Steindorff A."/>
            <person name="Ohm R."/>
            <person name="Martin F."/>
            <person name="Silar P."/>
            <person name="Natvig D."/>
            <person name="Lalanne C."/>
            <person name="Gautier V."/>
            <person name="Ament-Velasquez S.L."/>
            <person name="Kruys A."/>
            <person name="Hutchinson M.I."/>
            <person name="Powell A.J."/>
            <person name="Barry K."/>
            <person name="Miller A.N."/>
            <person name="Grigoriev I.V."/>
            <person name="Debuchy R."/>
            <person name="Gladieux P."/>
            <person name="Thoren M.H."/>
            <person name="Johannesson H."/>
        </authorList>
    </citation>
    <scope>NUCLEOTIDE SEQUENCE</scope>
    <source>
        <strain evidence="7">CBS 118394</strain>
    </source>
</reference>
<dbReference type="Proteomes" id="UP001283341">
    <property type="component" value="Unassembled WGS sequence"/>
</dbReference>
<evidence type="ECO:0000256" key="4">
    <source>
        <dbReference type="ARBA" id="ARBA00023004"/>
    </source>
</evidence>
<evidence type="ECO:0000256" key="5">
    <source>
        <dbReference type="PIRSR" id="PIRSR602401-1"/>
    </source>
</evidence>
<dbReference type="GO" id="GO:0004497">
    <property type="term" value="F:monooxygenase activity"/>
    <property type="evidence" value="ECO:0007669"/>
    <property type="project" value="UniProtKB-KW"/>
</dbReference>
<name>A0AAE0IB85_9PEZI</name>
<dbReference type="InterPro" id="IPR050121">
    <property type="entry name" value="Cytochrome_P450_monoxygenase"/>
</dbReference>
<dbReference type="InterPro" id="IPR002401">
    <property type="entry name" value="Cyt_P450_E_grp-I"/>
</dbReference>
<dbReference type="AlphaFoldDB" id="A0AAE0IB85"/>